<keyword evidence="1" id="KW-0472">Membrane</keyword>
<comment type="caution">
    <text evidence="2">The sequence shown here is derived from an EMBL/GenBank/DDBJ whole genome shotgun (WGS) entry which is preliminary data.</text>
</comment>
<dbReference type="EMBL" id="CAJZBQ010000024">
    <property type="protein sequence ID" value="CAG9320153.1"/>
    <property type="molecule type" value="Genomic_DNA"/>
</dbReference>
<evidence type="ECO:0000313" key="3">
    <source>
        <dbReference type="Proteomes" id="UP001162131"/>
    </source>
</evidence>
<keyword evidence="3" id="KW-1185">Reference proteome</keyword>
<organism evidence="2 3">
    <name type="scientific">Blepharisma stoltei</name>
    <dbReference type="NCBI Taxonomy" id="1481888"/>
    <lineage>
        <taxon>Eukaryota</taxon>
        <taxon>Sar</taxon>
        <taxon>Alveolata</taxon>
        <taxon>Ciliophora</taxon>
        <taxon>Postciliodesmatophora</taxon>
        <taxon>Heterotrichea</taxon>
        <taxon>Heterotrichida</taxon>
        <taxon>Blepharismidae</taxon>
        <taxon>Blepharisma</taxon>
    </lineage>
</organism>
<sequence length="122" mass="14954">MTENTNAKAWKLFYFWYKETYETHKNERRITKIMKIDERQFLRRQYMDAFVWNGIFHCGILWVLYYWGISSNRLQQAKFIPFPIRFGCIFGVPLLSAYLFFQSAFYNEKIIEIAERYSSEIK</sequence>
<accession>A0AAU9IZ44</accession>
<feature type="transmembrane region" description="Helical" evidence="1">
    <location>
        <begin position="79"/>
        <end position="101"/>
    </location>
</feature>
<evidence type="ECO:0008006" key="4">
    <source>
        <dbReference type="Google" id="ProtNLM"/>
    </source>
</evidence>
<evidence type="ECO:0000256" key="1">
    <source>
        <dbReference type="SAM" id="Phobius"/>
    </source>
</evidence>
<protein>
    <recommendedName>
        <fullName evidence="4">2TM domain-containing protein</fullName>
    </recommendedName>
</protein>
<keyword evidence="1" id="KW-1133">Transmembrane helix</keyword>
<evidence type="ECO:0000313" key="2">
    <source>
        <dbReference type="EMBL" id="CAG9320153.1"/>
    </source>
</evidence>
<name>A0AAU9IZ44_9CILI</name>
<dbReference type="AlphaFoldDB" id="A0AAU9IZ44"/>
<keyword evidence="1" id="KW-0812">Transmembrane</keyword>
<dbReference type="Proteomes" id="UP001162131">
    <property type="component" value="Unassembled WGS sequence"/>
</dbReference>
<reference evidence="2" key="1">
    <citation type="submission" date="2021-09" db="EMBL/GenBank/DDBJ databases">
        <authorList>
            <consortium name="AG Swart"/>
            <person name="Singh M."/>
            <person name="Singh A."/>
            <person name="Seah K."/>
            <person name="Emmerich C."/>
        </authorList>
    </citation>
    <scope>NUCLEOTIDE SEQUENCE</scope>
    <source>
        <strain evidence="2">ATCC30299</strain>
    </source>
</reference>
<feature type="transmembrane region" description="Helical" evidence="1">
    <location>
        <begin position="49"/>
        <end position="67"/>
    </location>
</feature>
<proteinExistence type="predicted"/>
<gene>
    <name evidence="2" type="ORF">BSTOLATCC_MIC25388</name>
</gene>